<evidence type="ECO:0000313" key="4">
    <source>
        <dbReference type="EMBL" id="KAF7189298.1"/>
    </source>
</evidence>
<dbReference type="Pfam" id="PF07470">
    <property type="entry name" value="Glyco_hydro_88"/>
    <property type="match status" value="1"/>
</dbReference>
<dbReference type="Gene3D" id="1.50.10.10">
    <property type="match status" value="1"/>
</dbReference>
<accession>A0A8H6VEE8</accession>
<keyword evidence="1" id="KW-0378">Hydrolase</keyword>
<gene>
    <name evidence="4" type="ORF">HII31_09451</name>
</gene>
<evidence type="ECO:0000256" key="1">
    <source>
        <dbReference type="ARBA" id="ARBA00022801"/>
    </source>
</evidence>
<dbReference type="InterPro" id="IPR010905">
    <property type="entry name" value="Glyco_hydro_88"/>
</dbReference>
<reference evidence="4" key="1">
    <citation type="submission" date="2020-04" db="EMBL/GenBank/DDBJ databases">
        <title>Draft genome resource of the tomato pathogen Pseudocercospora fuligena.</title>
        <authorList>
            <person name="Zaccaron A."/>
        </authorList>
    </citation>
    <scope>NUCLEOTIDE SEQUENCE</scope>
    <source>
        <strain evidence="4">PF001</strain>
    </source>
</reference>
<name>A0A8H6VEE8_9PEZI</name>
<keyword evidence="3" id="KW-1133">Transmembrane helix</keyword>
<dbReference type="GO" id="GO:0016787">
    <property type="term" value="F:hydrolase activity"/>
    <property type="evidence" value="ECO:0007669"/>
    <property type="project" value="UniProtKB-KW"/>
</dbReference>
<keyword evidence="3" id="KW-0472">Membrane</keyword>
<keyword evidence="5" id="KW-1185">Reference proteome</keyword>
<dbReference type="PANTHER" id="PTHR41814">
    <property type="entry name" value="EXPRESSED PROTEIN"/>
    <property type="match status" value="1"/>
</dbReference>
<dbReference type="Proteomes" id="UP000660729">
    <property type="component" value="Unassembled WGS sequence"/>
</dbReference>
<keyword evidence="3" id="KW-0812">Transmembrane</keyword>
<evidence type="ECO:0000256" key="2">
    <source>
        <dbReference type="SAM" id="MobiDB-lite"/>
    </source>
</evidence>
<dbReference type="OrthoDB" id="4138492at2759"/>
<evidence type="ECO:0000313" key="5">
    <source>
        <dbReference type="Proteomes" id="UP000660729"/>
    </source>
</evidence>
<dbReference type="GO" id="GO:0005975">
    <property type="term" value="P:carbohydrate metabolic process"/>
    <property type="evidence" value="ECO:0007669"/>
    <property type="project" value="InterPro"/>
</dbReference>
<dbReference type="InterPro" id="IPR008928">
    <property type="entry name" value="6-hairpin_glycosidase_sf"/>
</dbReference>
<feature type="transmembrane region" description="Helical" evidence="3">
    <location>
        <begin position="37"/>
        <end position="57"/>
    </location>
</feature>
<evidence type="ECO:0008006" key="6">
    <source>
        <dbReference type="Google" id="ProtNLM"/>
    </source>
</evidence>
<evidence type="ECO:0000256" key="3">
    <source>
        <dbReference type="SAM" id="Phobius"/>
    </source>
</evidence>
<dbReference type="EMBL" id="JABCIY010000193">
    <property type="protein sequence ID" value="KAF7189298.1"/>
    <property type="molecule type" value="Genomic_DNA"/>
</dbReference>
<organism evidence="4 5">
    <name type="scientific">Pseudocercospora fuligena</name>
    <dbReference type="NCBI Taxonomy" id="685502"/>
    <lineage>
        <taxon>Eukaryota</taxon>
        <taxon>Fungi</taxon>
        <taxon>Dikarya</taxon>
        <taxon>Ascomycota</taxon>
        <taxon>Pezizomycotina</taxon>
        <taxon>Dothideomycetes</taxon>
        <taxon>Dothideomycetidae</taxon>
        <taxon>Mycosphaerellales</taxon>
        <taxon>Mycosphaerellaceae</taxon>
        <taxon>Pseudocercospora</taxon>
    </lineage>
</organism>
<dbReference type="AlphaFoldDB" id="A0A8H6VEE8"/>
<protein>
    <recommendedName>
        <fullName evidence="6">Glycoside hydrolase family 88 protein</fullName>
    </recommendedName>
</protein>
<comment type="caution">
    <text evidence="4">The sequence shown here is derived from an EMBL/GenBank/DDBJ whole genome shotgun (WGS) entry which is preliminary data.</text>
</comment>
<dbReference type="InterPro" id="IPR012341">
    <property type="entry name" value="6hp_glycosidase-like_sf"/>
</dbReference>
<proteinExistence type="predicted"/>
<dbReference type="PANTHER" id="PTHR41814:SF1">
    <property type="entry name" value="CELLULASE"/>
    <property type="match status" value="1"/>
</dbReference>
<sequence>MAPKKKEMQGEPVAPTPEVRPSTWADPGTWTGSYKFLPAYVAFGAVAIALVYANFFHEASFDISSYKDCIATFDHGFRVNAVLSQAHEHSKHSWEIGYAHEATQQIFNPERSVFGSDPFPDGKVPKLGLRLDEASVYAESKIKLQEKSLFDEENGAVSDPASLGVAALMFAQRGWLGKQYLKATARQKDLLLEGAPRYSNGAISHRHERPELWSDAIAMFPPFLAYYGVADNDTQLIKVAYEQITKYKDILQIRSGPKKGLWKHIVSPSTSNDEGAWSTGNAWAAYGMARVRATISAWPRSNDTMQPEIQQLDIFIQDIIDGAIATDTDASGLLRNYLGEDQSFGETSGTSLLAATAYRMALLRSEIFGHERYLTWAHRKRQAVFEKISEDGIVRQAAQSLDHKANEPGDISPEGESFALLMAAAWRDCVCNGLCLSQYEAEVGEVPQSTAFTLESLLGFSVGGIWQRISKYFAAP</sequence>
<feature type="region of interest" description="Disordered" evidence="2">
    <location>
        <begin position="1"/>
        <end position="24"/>
    </location>
</feature>
<dbReference type="SUPFAM" id="SSF48208">
    <property type="entry name" value="Six-hairpin glycosidases"/>
    <property type="match status" value="1"/>
</dbReference>